<evidence type="ECO:0000256" key="5">
    <source>
        <dbReference type="ARBA" id="ARBA00022692"/>
    </source>
</evidence>
<evidence type="ECO:0000256" key="8">
    <source>
        <dbReference type="SAM" id="Phobius"/>
    </source>
</evidence>
<evidence type="ECO:0000256" key="3">
    <source>
        <dbReference type="ARBA" id="ARBA00022676"/>
    </source>
</evidence>
<feature type="transmembrane region" description="Helical" evidence="8">
    <location>
        <begin position="283"/>
        <end position="301"/>
    </location>
</feature>
<organism evidence="9 10">
    <name type="scientific">Parabacteroides faecis</name>
    <dbReference type="NCBI Taxonomy" id="1217282"/>
    <lineage>
        <taxon>Bacteria</taxon>
        <taxon>Pseudomonadati</taxon>
        <taxon>Bacteroidota</taxon>
        <taxon>Bacteroidia</taxon>
        <taxon>Bacteroidales</taxon>
        <taxon>Tannerellaceae</taxon>
        <taxon>Parabacteroides</taxon>
    </lineage>
</organism>
<protein>
    <recommendedName>
        <fullName evidence="11">Glycosyltransferase RgtA/B/C/D-like domain-containing protein</fullName>
    </recommendedName>
</protein>
<feature type="transmembrane region" description="Helical" evidence="8">
    <location>
        <begin position="74"/>
        <end position="92"/>
    </location>
</feature>
<feature type="transmembrane region" description="Helical" evidence="8">
    <location>
        <begin position="147"/>
        <end position="176"/>
    </location>
</feature>
<keyword evidence="6 8" id="KW-1133">Transmembrane helix</keyword>
<keyword evidence="2" id="KW-1003">Cell membrane</keyword>
<feature type="transmembrane region" description="Helical" evidence="8">
    <location>
        <begin position="188"/>
        <end position="209"/>
    </location>
</feature>
<keyword evidence="7 8" id="KW-0472">Membrane</keyword>
<evidence type="ECO:0000256" key="2">
    <source>
        <dbReference type="ARBA" id="ARBA00022475"/>
    </source>
</evidence>
<keyword evidence="3" id="KW-0328">Glycosyltransferase</keyword>
<accession>A0ABR6KRQ2</accession>
<proteinExistence type="predicted"/>
<feature type="transmembrane region" description="Helical" evidence="8">
    <location>
        <begin position="307"/>
        <end position="327"/>
    </location>
</feature>
<comment type="caution">
    <text evidence="9">The sequence shown here is derived from an EMBL/GenBank/DDBJ whole genome shotgun (WGS) entry which is preliminary data.</text>
</comment>
<keyword evidence="10" id="KW-1185">Reference proteome</keyword>
<dbReference type="InterPro" id="IPR050297">
    <property type="entry name" value="LipidA_mod_glycosyltrf_83"/>
</dbReference>
<gene>
    <name evidence="9" type="ORF">GGQ57_004003</name>
</gene>
<sequence>MVKYIVLVVFLVLKFFTLDNCFFWDNIAGYSKPASYLLEYGFLSFVYPPDYVSEPPLAHMYLAALWSLFGKNLLIAHLSVTLFSLGVIWQVYRLCEKLNTKYTPYIFLLVLLEPTLSTQLILISPDVIMCFFALLSINLLLENKRGWLALSAFCLGMVSIRGLVVCAGLGLGYLVISKVIDKKSFKDAFFYVFPSFIPVLLALGAWFLYRKLETGYFLYQPGFEYQEHRELASLNHIIKNIASLAIRMLDSGRIVVWILLFVAVIKMGIKNFISFVIHSRLSIIYLSVLFTMSLVTIPVTNPFGDRYFIVLYILLALITGQLLSKIYETKKIRVIFISMILVLVSGNFWVYSERMSKAWDSVLCHLPYYSLRQEMIAYIEEQGIDVNDVSASFPLDSFFSDTEANTDNRSFSSLNLDKSQYIIYTNIYNWNDESIKTLHADWKLQKEFKRGLIFIQLYVPK</sequence>
<dbReference type="RefSeq" id="WP_122356633.1">
    <property type="nucleotide sequence ID" value="NZ_BMPB01000011.1"/>
</dbReference>
<comment type="subcellular location">
    <subcellularLocation>
        <location evidence="1">Cell membrane</location>
        <topology evidence="1">Multi-pass membrane protein</topology>
    </subcellularLocation>
</comment>
<evidence type="ECO:0000256" key="6">
    <source>
        <dbReference type="ARBA" id="ARBA00022989"/>
    </source>
</evidence>
<evidence type="ECO:0000313" key="10">
    <source>
        <dbReference type="Proteomes" id="UP000533637"/>
    </source>
</evidence>
<dbReference type="EMBL" id="JACHOC010000008">
    <property type="protein sequence ID" value="MBB4624079.1"/>
    <property type="molecule type" value="Genomic_DNA"/>
</dbReference>
<evidence type="ECO:0000313" key="9">
    <source>
        <dbReference type="EMBL" id="MBB4624079.1"/>
    </source>
</evidence>
<evidence type="ECO:0000256" key="7">
    <source>
        <dbReference type="ARBA" id="ARBA00023136"/>
    </source>
</evidence>
<evidence type="ECO:0000256" key="4">
    <source>
        <dbReference type="ARBA" id="ARBA00022679"/>
    </source>
</evidence>
<evidence type="ECO:0008006" key="11">
    <source>
        <dbReference type="Google" id="ProtNLM"/>
    </source>
</evidence>
<reference evidence="9 10" key="1">
    <citation type="submission" date="2020-08" db="EMBL/GenBank/DDBJ databases">
        <title>Genomic Encyclopedia of Type Strains, Phase IV (KMG-IV): sequencing the most valuable type-strain genomes for metagenomic binning, comparative biology and taxonomic classification.</title>
        <authorList>
            <person name="Goeker M."/>
        </authorList>
    </citation>
    <scope>NUCLEOTIDE SEQUENCE [LARGE SCALE GENOMIC DNA]</scope>
    <source>
        <strain evidence="9 10">DSM 102983</strain>
    </source>
</reference>
<name>A0ABR6KRQ2_9BACT</name>
<keyword evidence="4" id="KW-0808">Transferase</keyword>
<feature type="transmembrane region" description="Helical" evidence="8">
    <location>
        <begin position="334"/>
        <end position="351"/>
    </location>
</feature>
<dbReference type="Proteomes" id="UP000533637">
    <property type="component" value="Unassembled WGS sequence"/>
</dbReference>
<feature type="transmembrane region" description="Helical" evidence="8">
    <location>
        <begin position="254"/>
        <end position="276"/>
    </location>
</feature>
<dbReference type="PANTHER" id="PTHR33908">
    <property type="entry name" value="MANNOSYLTRANSFERASE YKCB-RELATED"/>
    <property type="match status" value="1"/>
</dbReference>
<dbReference type="PANTHER" id="PTHR33908:SF11">
    <property type="entry name" value="MEMBRANE PROTEIN"/>
    <property type="match status" value="1"/>
</dbReference>
<evidence type="ECO:0000256" key="1">
    <source>
        <dbReference type="ARBA" id="ARBA00004651"/>
    </source>
</evidence>
<feature type="transmembrane region" description="Helical" evidence="8">
    <location>
        <begin position="104"/>
        <end position="135"/>
    </location>
</feature>
<keyword evidence="5 8" id="KW-0812">Transmembrane</keyword>